<dbReference type="InterPro" id="IPR036864">
    <property type="entry name" value="Zn2-C6_fun-type_DNA-bd_sf"/>
</dbReference>
<comment type="caution">
    <text evidence="8">The sequence shown here is derived from an EMBL/GenBank/DDBJ whole genome shotgun (WGS) entry which is preliminary data.</text>
</comment>
<dbReference type="PANTHER" id="PTHR47840:SF1">
    <property type="entry name" value="ZN(II)2CYS6 TRANSCRIPTION FACTOR (EUROFUNG)"/>
    <property type="match status" value="1"/>
</dbReference>
<feature type="compositionally biased region" description="Basic and acidic residues" evidence="6">
    <location>
        <begin position="105"/>
        <end position="115"/>
    </location>
</feature>
<dbReference type="Proteomes" id="UP000749309">
    <property type="component" value="Unassembled WGS sequence"/>
</dbReference>
<evidence type="ECO:0000256" key="1">
    <source>
        <dbReference type="ARBA" id="ARBA00022723"/>
    </source>
</evidence>
<evidence type="ECO:0000259" key="7">
    <source>
        <dbReference type="PROSITE" id="PS50048"/>
    </source>
</evidence>
<feature type="region of interest" description="Disordered" evidence="6">
    <location>
        <begin position="1"/>
        <end position="29"/>
    </location>
</feature>
<protein>
    <submittedName>
        <fullName evidence="8">C6 finger domain protein</fullName>
    </submittedName>
</protein>
<dbReference type="EMBL" id="JAAQVJ010000064">
    <property type="protein sequence ID" value="KAF3896785.1"/>
    <property type="molecule type" value="Genomic_DNA"/>
</dbReference>
<dbReference type="PROSITE" id="PS00463">
    <property type="entry name" value="ZN2_CY6_FUNGAL_1"/>
    <property type="match status" value="1"/>
</dbReference>
<dbReference type="InterPro" id="IPR007219">
    <property type="entry name" value="XnlR_reg_dom"/>
</dbReference>
<dbReference type="GO" id="GO:0008270">
    <property type="term" value="F:zinc ion binding"/>
    <property type="evidence" value="ECO:0007669"/>
    <property type="project" value="InterPro"/>
</dbReference>
<evidence type="ECO:0000256" key="2">
    <source>
        <dbReference type="ARBA" id="ARBA00023015"/>
    </source>
</evidence>
<feature type="compositionally biased region" description="Polar residues" evidence="6">
    <location>
        <begin position="116"/>
        <end position="127"/>
    </location>
</feature>
<dbReference type="InterPro" id="IPR001138">
    <property type="entry name" value="Zn2Cys6_DnaBD"/>
</dbReference>
<dbReference type="AlphaFoldDB" id="A0A9P4YJ66"/>
<feature type="compositionally biased region" description="Basic and acidic residues" evidence="6">
    <location>
        <begin position="14"/>
        <end position="23"/>
    </location>
</feature>
<reference evidence="8" key="1">
    <citation type="submission" date="2020-03" db="EMBL/GenBank/DDBJ databases">
        <title>Whole Genome Sequence of Trichophyton interdigitale from India.</title>
        <authorList>
            <person name="Kumar P."/>
        </authorList>
    </citation>
    <scope>NUCLEOTIDE SEQUENCE</scope>
    <source>
        <strain evidence="8">UCMS-IGIB-CI14</strain>
    </source>
</reference>
<evidence type="ECO:0000256" key="4">
    <source>
        <dbReference type="ARBA" id="ARBA00023163"/>
    </source>
</evidence>
<dbReference type="SMART" id="SM00066">
    <property type="entry name" value="GAL4"/>
    <property type="match status" value="1"/>
</dbReference>
<dbReference type="PANTHER" id="PTHR47840">
    <property type="entry name" value="ZN(II)2CYS6 TRANSCRIPTION FACTOR (EUROFUNG)-RELATED"/>
    <property type="match status" value="1"/>
</dbReference>
<gene>
    <name evidence="8" type="ORF">GY632_2613</name>
</gene>
<dbReference type="PROSITE" id="PS50048">
    <property type="entry name" value="ZN2_CY6_FUNGAL_2"/>
    <property type="match status" value="1"/>
</dbReference>
<dbReference type="GO" id="GO:0000981">
    <property type="term" value="F:DNA-binding transcription factor activity, RNA polymerase II-specific"/>
    <property type="evidence" value="ECO:0007669"/>
    <property type="project" value="InterPro"/>
</dbReference>
<proteinExistence type="predicted"/>
<keyword evidence="2" id="KW-0805">Transcription regulation</keyword>
<dbReference type="CDD" id="cd12148">
    <property type="entry name" value="fungal_TF_MHR"/>
    <property type="match status" value="1"/>
</dbReference>
<dbReference type="CDD" id="cd00067">
    <property type="entry name" value="GAL4"/>
    <property type="match status" value="1"/>
</dbReference>
<dbReference type="SUPFAM" id="SSF57701">
    <property type="entry name" value="Zn2/Cys6 DNA-binding domain"/>
    <property type="match status" value="1"/>
</dbReference>
<sequence length="765" mass="86536">MEPYRRALSGDTDASLHDQEPQRKKMRKGTKSCYECRRRKIRCTYAPTRPGICNECHARGSSCIDQEHAPLRPEAAKLRIGDQSYSLRERVAALEHTVSKLVKQMDESDKGRSKETASWSYMESPTDSIDRDTKSLSNCQPETEPEAIAVRSKSMDQGSTGPGAAPLLTLFDNHILSRDEKHVDLETSKAADPIALKERRAVLALRELLPSPVQLKKLINSPAIIWTIWRARFPEILKPEALENPADIGKILYCIIMTLEQRAVEFDFQSLKVPVPKEKYVEQCVAAVQKYVIEDDDIASSLSGIECIYMAGKYESNIGRPRKTWLLTRRAINFAQLSGLHLPNNRPGPDDELGLRKLHIWCGLACSDLYQSSILGLPYSVPLHLLKPHITHLLKVKKMDPAEAYMLRVCLPLGSIIDRNQDGGNMSLPLTLKIDQELEDMGKQMGDDWWDSSQLGQLSPIEKSSRLWSQFAHHFVRMLLHLPFMLKSNTDKRCQYCHNAALESARQTIECYKGIYDIRNSDRIFCKVIDFQVFTSTVLLIVHLLGSPFADDPQTRADWRSAMSIARMLRHDPDLPEDSVSYQSASVIEKLCSCRDADGALRTGFKSKNCNQARRIILPYFGAVSIVPGKMLKEQQLQQQQQQQQQHHHQHSLQQQYQYPQQQQMSPPNSIPEKQASTNSSGYTTPQDTPSMSLFNTQLQTPSQSSSSSYLQNGAPLPEPNLDVNLNLNLMDDTGGFGNPNLNLDLFLGQGWNFEWMDAQNFQPV</sequence>
<keyword evidence="4" id="KW-0804">Transcription</keyword>
<dbReference type="Gene3D" id="4.10.240.10">
    <property type="entry name" value="Zn(2)-C6 fungal-type DNA-binding domain"/>
    <property type="match status" value="1"/>
</dbReference>
<feature type="domain" description="Zn(2)-C6 fungal-type" evidence="7">
    <location>
        <begin position="32"/>
        <end position="63"/>
    </location>
</feature>
<accession>A0A9P4YJ66</accession>
<name>A0A9P4YJ66_9EURO</name>
<feature type="region of interest" description="Disordered" evidence="6">
    <location>
        <begin position="105"/>
        <end position="146"/>
    </location>
</feature>
<keyword evidence="1" id="KW-0479">Metal-binding</keyword>
<keyword evidence="5" id="KW-0539">Nucleus</keyword>
<evidence type="ECO:0000256" key="6">
    <source>
        <dbReference type="SAM" id="MobiDB-lite"/>
    </source>
</evidence>
<evidence type="ECO:0000313" key="9">
    <source>
        <dbReference type="Proteomes" id="UP000749309"/>
    </source>
</evidence>
<dbReference type="GO" id="GO:0006351">
    <property type="term" value="P:DNA-templated transcription"/>
    <property type="evidence" value="ECO:0007669"/>
    <property type="project" value="InterPro"/>
</dbReference>
<organism evidence="8 9">
    <name type="scientific">Trichophyton interdigitale</name>
    <dbReference type="NCBI Taxonomy" id="101480"/>
    <lineage>
        <taxon>Eukaryota</taxon>
        <taxon>Fungi</taxon>
        <taxon>Dikarya</taxon>
        <taxon>Ascomycota</taxon>
        <taxon>Pezizomycotina</taxon>
        <taxon>Eurotiomycetes</taxon>
        <taxon>Eurotiomycetidae</taxon>
        <taxon>Onygenales</taxon>
        <taxon>Arthrodermataceae</taxon>
        <taxon>Trichophyton</taxon>
    </lineage>
</organism>
<feature type="compositionally biased region" description="Polar residues" evidence="6">
    <location>
        <begin position="675"/>
        <end position="702"/>
    </location>
</feature>
<feature type="region of interest" description="Disordered" evidence="6">
    <location>
        <begin position="637"/>
        <end position="718"/>
    </location>
</feature>
<keyword evidence="3" id="KW-0238">DNA-binding</keyword>
<evidence type="ECO:0000313" key="8">
    <source>
        <dbReference type="EMBL" id="KAF3896785.1"/>
    </source>
</evidence>
<dbReference type="Pfam" id="PF04082">
    <property type="entry name" value="Fungal_trans"/>
    <property type="match status" value="1"/>
</dbReference>
<evidence type="ECO:0000256" key="3">
    <source>
        <dbReference type="ARBA" id="ARBA00023125"/>
    </source>
</evidence>
<evidence type="ECO:0000256" key="5">
    <source>
        <dbReference type="ARBA" id="ARBA00023242"/>
    </source>
</evidence>
<feature type="compositionally biased region" description="Low complexity" evidence="6">
    <location>
        <begin position="652"/>
        <end position="664"/>
    </location>
</feature>
<dbReference type="GO" id="GO:0003677">
    <property type="term" value="F:DNA binding"/>
    <property type="evidence" value="ECO:0007669"/>
    <property type="project" value="UniProtKB-KW"/>
</dbReference>